<reference evidence="3" key="1">
    <citation type="submission" date="2023-06" db="EMBL/GenBank/DDBJ databases">
        <title>Genome-scale phylogeny and comparative genomics of the fungal order Sordariales.</title>
        <authorList>
            <consortium name="Lawrence Berkeley National Laboratory"/>
            <person name="Hensen N."/>
            <person name="Bonometti L."/>
            <person name="Westerberg I."/>
            <person name="Brannstrom I.O."/>
            <person name="Guillou S."/>
            <person name="Cros-Aarteil S."/>
            <person name="Calhoun S."/>
            <person name="Haridas S."/>
            <person name="Kuo A."/>
            <person name="Mondo S."/>
            <person name="Pangilinan J."/>
            <person name="Riley R."/>
            <person name="Labutti K."/>
            <person name="Andreopoulos B."/>
            <person name="Lipzen A."/>
            <person name="Chen C."/>
            <person name="Yanf M."/>
            <person name="Daum C."/>
            <person name="Ng V."/>
            <person name="Clum A."/>
            <person name="Steindorff A."/>
            <person name="Ohm R."/>
            <person name="Martin F."/>
            <person name="Silar P."/>
            <person name="Natvig D."/>
            <person name="Lalanne C."/>
            <person name="Gautier V."/>
            <person name="Ament-Velasquez S.L."/>
            <person name="Kruys A."/>
            <person name="Hutchinson M.I."/>
            <person name="Powell A.J."/>
            <person name="Barry K."/>
            <person name="Miller A.N."/>
            <person name="Grigoriev I.V."/>
            <person name="Debuchy R."/>
            <person name="Gladieux P."/>
            <person name="Thoren M.H."/>
            <person name="Johannesson H."/>
        </authorList>
    </citation>
    <scope>NUCLEOTIDE SEQUENCE</scope>
    <source>
        <strain evidence="3">SMH4607-1</strain>
    </source>
</reference>
<evidence type="ECO:0000313" key="4">
    <source>
        <dbReference type="Proteomes" id="UP001172102"/>
    </source>
</evidence>
<comment type="caution">
    <text evidence="3">The sequence shown here is derived from an EMBL/GenBank/DDBJ whole genome shotgun (WGS) entry which is preliminary data.</text>
</comment>
<dbReference type="Proteomes" id="UP001172102">
    <property type="component" value="Unassembled WGS sequence"/>
</dbReference>
<proteinExistence type="predicted"/>
<gene>
    <name evidence="3" type="ORF">B0H67DRAFT_252773</name>
</gene>
<feature type="domain" description="F-box" evidence="2">
    <location>
        <begin position="5"/>
        <end position="55"/>
    </location>
</feature>
<name>A0AA40AHE7_9PEZI</name>
<dbReference type="PROSITE" id="PS50181">
    <property type="entry name" value="FBOX"/>
    <property type="match status" value="1"/>
</dbReference>
<dbReference type="InterPro" id="IPR036047">
    <property type="entry name" value="F-box-like_dom_sf"/>
</dbReference>
<feature type="region of interest" description="Disordered" evidence="1">
    <location>
        <begin position="494"/>
        <end position="525"/>
    </location>
</feature>
<dbReference type="CDD" id="cd09917">
    <property type="entry name" value="F-box_SF"/>
    <property type="match status" value="1"/>
</dbReference>
<feature type="compositionally biased region" description="Polar residues" evidence="1">
    <location>
        <begin position="502"/>
        <end position="513"/>
    </location>
</feature>
<dbReference type="AlphaFoldDB" id="A0AA40AHE7"/>
<protein>
    <recommendedName>
        <fullName evidence="2">F-box domain-containing protein</fullName>
    </recommendedName>
</protein>
<dbReference type="Pfam" id="PF00646">
    <property type="entry name" value="F-box"/>
    <property type="match status" value="1"/>
</dbReference>
<evidence type="ECO:0000259" key="2">
    <source>
        <dbReference type="PROSITE" id="PS50181"/>
    </source>
</evidence>
<evidence type="ECO:0000313" key="3">
    <source>
        <dbReference type="EMBL" id="KAK0715857.1"/>
    </source>
</evidence>
<accession>A0AA40AHE7</accession>
<dbReference type="SUPFAM" id="SSF81383">
    <property type="entry name" value="F-box domain"/>
    <property type="match status" value="1"/>
</dbReference>
<sequence>MMARPSRLCALPEELLMMIIELLDPTSIQCLRRASRIFLRLFSSPCFSHQHNKELSGCPELSWLPYTPWPRPGRIYEAQAHARRFIEYLERDTRRSLCAGCRETANGLDGMYQARNLVKKSAYCVGCDEKHPLAYFSAAQRYQKDEMARVCIGHEGYVRLCEHKVIEWKTVANAMRQLTSRPITDEIVSVLLEECNSAIHIPTNHEITSQRLTKVSVYPTLELTYRRDCGFYLVLSWLGHLPLPEPLSSGRRYSVGDITDRLILLRQQGAAEYIAPQSRPGYLPEMRLFDPNRCHGFLDYAGTPAGAGGLGAWSLASPSDHLYQACRTNLGSECLLRHPNPIGTATEDQDGLPFGSHYVQTFSGAGTGTLGGRPPYGLTLRAKACASSGSCIEVNYVNHILVADTVDVRCKKVTHSWCEALSPESYNLVQDGENYGTLWCWNGSCANYYRYVERPVVLKCRSNAGVTLDWFESFRDWRPTTTTEATRAWDNRVGDLAHGSEPSESSTTSNMTEATRGPKKGDNDLLQDMGDFLNQAATQSDEKVLQLFLQFLQRNPPAHDRDTLMRFLEHEADPARESVTSILPLDKINERPGVDCVSSTSDSLQPKLRERHGKRIGKFLSKCWELVRSRG</sequence>
<dbReference type="EMBL" id="JAUKUA010000004">
    <property type="protein sequence ID" value="KAK0715857.1"/>
    <property type="molecule type" value="Genomic_DNA"/>
</dbReference>
<organism evidence="3 4">
    <name type="scientific">Lasiosphaeris hirsuta</name>
    <dbReference type="NCBI Taxonomy" id="260670"/>
    <lineage>
        <taxon>Eukaryota</taxon>
        <taxon>Fungi</taxon>
        <taxon>Dikarya</taxon>
        <taxon>Ascomycota</taxon>
        <taxon>Pezizomycotina</taxon>
        <taxon>Sordariomycetes</taxon>
        <taxon>Sordariomycetidae</taxon>
        <taxon>Sordariales</taxon>
        <taxon>Lasiosphaeriaceae</taxon>
        <taxon>Lasiosphaeris</taxon>
    </lineage>
</organism>
<keyword evidence="4" id="KW-1185">Reference proteome</keyword>
<dbReference type="InterPro" id="IPR001810">
    <property type="entry name" value="F-box_dom"/>
</dbReference>
<evidence type="ECO:0000256" key="1">
    <source>
        <dbReference type="SAM" id="MobiDB-lite"/>
    </source>
</evidence>